<name>A0ABS2QDD0_9BACI</name>
<feature type="domain" description="Diacylglycerol glucosyltransferase N-terminal" evidence="6">
    <location>
        <begin position="22"/>
        <end position="188"/>
    </location>
</feature>
<keyword evidence="3" id="KW-0328">Glycosyltransferase</keyword>
<keyword evidence="8" id="KW-1185">Reference proteome</keyword>
<dbReference type="EMBL" id="JAFBFI010000002">
    <property type="protein sequence ID" value="MBM7691171.1"/>
    <property type="molecule type" value="Genomic_DNA"/>
</dbReference>
<evidence type="ECO:0000256" key="2">
    <source>
        <dbReference type="ARBA" id="ARBA00006962"/>
    </source>
</evidence>
<evidence type="ECO:0000259" key="6">
    <source>
        <dbReference type="Pfam" id="PF06925"/>
    </source>
</evidence>
<dbReference type="Proteomes" id="UP000823486">
    <property type="component" value="Unassembled WGS sequence"/>
</dbReference>
<protein>
    <submittedName>
        <fullName evidence="7">UDP-N-acetylglucosamine:LPS N-acetylglucosamine transferase</fullName>
    </submittedName>
</protein>
<reference evidence="7 8" key="1">
    <citation type="submission" date="2021-01" db="EMBL/GenBank/DDBJ databases">
        <title>Genomic Encyclopedia of Type Strains, Phase IV (KMG-IV): sequencing the most valuable type-strain genomes for metagenomic binning, comparative biology and taxonomic classification.</title>
        <authorList>
            <person name="Goeker M."/>
        </authorList>
    </citation>
    <scope>NUCLEOTIDE SEQUENCE [LARGE SCALE GENOMIC DNA]</scope>
    <source>
        <strain evidence="7 8">DSM 105482</strain>
    </source>
</reference>
<evidence type="ECO:0000259" key="5">
    <source>
        <dbReference type="Pfam" id="PF04101"/>
    </source>
</evidence>
<dbReference type="Pfam" id="PF06925">
    <property type="entry name" value="MGDG_synth"/>
    <property type="match status" value="1"/>
</dbReference>
<dbReference type="PANTHER" id="PTHR43025:SF3">
    <property type="entry name" value="MONOGALACTOSYLDIACYLGLYCEROL SYNTHASE 1, CHLOROPLASTIC"/>
    <property type="match status" value="1"/>
</dbReference>
<gene>
    <name evidence="7" type="ORF">JOC77_000576</name>
</gene>
<dbReference type="RefSeq" id="WP_204538251.1">
    <property type="nucleotide sequence ID" value="NZ_JAFBFI010000002.1"/>
</dbReference>
<evidence type="ECO:0000256" key="3">
    <source>
        <dbReference type="ARBA" id="ARBA00022676"/>
    </source>
</evidence>
<evidence type="ECO:0000256" key="4">
    <source>
        <dbReference type="ARBA" id="ARBA00022679"/>
    </source>
</evidence>
<dbReference type="InterPro" id="IPR009695">
    <property type="entry name" value="Diacylglyc_glucosyltr_N"/>
</dbReference>
<comment type="similarity">
    <text evidence="2">Belongs to the glycosyltransferase 28 family.</text>
</comment>
<dbReference type="Pfam" id="PF04101">
    <property type="entry name" value="Glyco_tran_28_C"/>
    <property type="match status" value="1"/>
</dbReference>
<accession>A0ABS2QDD0</accession>
<proteinExistence type="inferred from homology"/>
<dbReference type="Gene3D" id="3.40.50.2000">
    <property type="entry name" value="Glycogen Phosphorylase B"/>
    <property type="match status" value="2"/>
</dbReference>
<comment type="subcellular location">
    <subcellularLocation>
        <location evidence="1">Membrane</location>
    </subcellularLocation>
</comment>
<evidence type="ECO:0000313" key="7">
    <source>
        <dbReference type="EMBL" id="MBM7691171.1"/>
    </source>
</evidence>
<dbReference type="InterPro" id="IPR007235">
    <property type="entry name" value="Glyco_trans_28_C"/>
</dbReference>
<evidence type="ECO:0000256" key="1">
    <source>
        <dbReference type="ARBA" id="ARBA00004370"/>
    </source>
</evidence>
<dbReference type="PANTHER" id="PTHR43025">
    <property type="entry name" value="MONOGALACTOSYLDIACYLGLYCEROL SYNTHASE"/>
    <property type="match status" value="1"/>
</dbReference>
<sequence length="379" mass="44346">MANHVINKKLLFLPFLQIPSGHHQVADALMEAFNQAHPHIETAKVDILSYSYGRLERLISNVYLKWIHAFPSLYNMIYRISVYKSRDEQKRYRLYEFLFMPFMKRLLRESKPDFIICSHALPSYLLSRIKEQDGLPIPVLNVYTDYFIHNIWGIKHIDHHFAPTLELKQHLINNGVKAERIYVTGIPIHQDILRNYKKIEPLKPSSALNILISGGSMGAGQLEKLIKKISTYNDTHYYVLCGKNKSLYRKLTERKERNIIPLEYISCRKKMGELYDMMDAVITKPGGVTISECLHKRKPMFVYHSLPGQEKINMETLRNMGLVLSLENWESDTSIEEQLISILNDPVHYQEFQDQINLYHLQLHPMLPSKIIEDLLIDK</sequence>
<evidence type="ECO:0000313" key="8">
    <source>
        <dbReference type="Proteomes" id="UP000823486"/>
    </source>
</evidence>
<dbReference type="GO" id="GO:0016740">
    <property type="term" value="F:transferase activity"/>
    <property type="evidence" value="ECO:0007669"/>
    <property type="project" value="UniProtKB-KW"/>
</dbReference>
<keyword evidence="4 7" id="KW-0808">Transferase</keyword>
<dbReference type="SUPFAM" id="SSF53756">
    <property type="entry name" value="UDP-Glycosyltransferase/glycogen phosphorylase"/>
    <property type="match status" value="1"/>
</dbReference>
<dbReference type="InterPro" id="IPR050519">
    <property type="entry name" value="Glycosyltransf_28_UgtP"/>
</dbReference>
<comment type="caution">
    <text evidence="7">The sequence shown here is derived from an EMBL/GenBank/DDBJ whole genome shotgun (WGS) entry which is preliminary data.</text>
</comment>
<feature type="domain" description="Glycosyl transferase family 28 C-terminal" evidence="5">
    <location>
        <begin position="210"/>
        <end position="331"/>
    </location>
</feature>
<organism evidence="7 8">
    <name type="scientific">Peribacillus deserti</name>
    <dbReference type="NCBI Taxonomy" id="673318"/>
    <lineage>
        <taxon>Bacteria</taxon>
        <taxon>Bacillati</taxon>
        <taxon>Bacillota</taxon>
        <taxon>Bacilli</taxon>
        <taxon>Bacillales</taxon>
        <taxon>Bacillaceae</taxon>
        <taxon>Peribacillus</taxon>
    </lineage>
</organism>